<accession>A0A4S2CYU5</accession>
<name>A0A4S2CYU5_STEMA</name>
<evidence type="ECO:0000313" key="1">
    <source>
        <dbReference type="EMBL" id="TGY34258.1"/>
    </source>
</evidence>
<comment type="caution">
    <text evidence="1">The sequence shown here is derived from an EMBL/GenBank/DDBJ whole genome shotgun (WGS) entry which is preliminary data.</text>
</comment>
<sequence length="78" mass="8686">MRRATQNRGDVDVALTNLILQNLIRKLLERGALSEQDTRSLLLMSAENIDLVGDELTRPAAQAIVQSHLLPAILQRRA</sequence>
<dbReference type="EMBL" id="SRYW01000007">
    <property type="protein sequence ID" value="TGY34258.1"/>
    <property type="molecule type" value="Genomic_DNA"/>
</dbReference>
<protein>
    <submittedName>
        <fullName evidence="1">Uncharacterized protein</fullName>
    </submittedName>
</protein>
<proteinExistence type="predicted"/>
<dbReference type="Proteomes" id="UP000306631">
    <property type="component" value="Unassembled WGS sequence"/>
</dbReference>
<reference evidence="1 2" key="1">
    <citation type="submission" date="2019-04" db="EMBL/GenBank/DDBJ databases">
        <title>Microbes associate with the intestines of laboratory mice.</title>
        <authorList>
            <person name="Navarre W."/>
            <person name="Wong E."/>
            <person name="Huang K."/>
            <person name="Tropini C."/>
            <person name="Ng K."/>
            <person name="Yu B."/>
        </authorList>
    </citation>
    <scope>NUCLEOTIDE SEQUENCE [LARGE SCALE GENOMIC DNA]</scope>
    <source>
        <strain evidence="1 2">NM62_B4-13</strain>
    </source>
</reference>
<dbReference type="OrthoDB" id="6058807at2"/>
<gene>
    <name evidence="1" type="ORF">E5352_09460</name>
</gene>
<evidence type="ECO:0000313" key="2">
    <source>
        <dbReference type="Proteomes" id="UP000306631"/>
    </source>
</evidence>
<dbReference type="AlphaFoldDB" id="A0A4S2CYU5"/>
<organism evidence="1 2">
    <name type="scientific">Stenotrophomonas maltophilia</name>
    <name type="common">Pseudomonas maltophilia</name>
    <name type="synonym">Xanthomonas maltophilia</name>
    <dbReference type="NCBI Taxonomy" id="40324"/>
    <lineage>
        <taxon>Bacteria</taxon>
        <taxon>Pseudomonadati</taxon>
        <taxon>Pseudomonadota</taxon>
        <taxon>Gammaproteobacteria</taxon>
        <taxon>Lysobacterales</taxon>
        <taxon>Lysobacteraceae</taxon>
        <taxon>Stenotrophomonas</taxon>
        <taxon>Stenotrophomonas maltophilia group</taxon>
    </lineage>
</organism>